<feature type="binding site" evidence="3">
    <location>
        <position position="262"/>
    </location>
    <ligand>
        <name>FAD</name>
        <dbReference type="ChEBI" id="CHEBI:57692"/>
    </ligand>
</feature>
<evidence type="ECO:0000256" key="5">
    <source>
        <dbReference type="SAM" id="SignalP"/>
    </source>
</evidence>
<organism evidence="7 8">
    <name type="scientific">Heterodermia speciosa</name>
    <dbReference type="NCBI Taxonomy" id="116794"/>
    <lineage>
        <taxon>Eukaryota</taxon>
        <taxon>Fungi</taxon>
        <taxon>Dikarya</taxon>
        <taxon>Ascomycota</taxon>
        <taxon>Pezizomycotina</taxon>
        <taxon>Lecanoromycetes</taxon>
        <taxon>OSLEUM clade</taxon>
        <taxon>Lecanoromycetidae</taxon>
        <taxon>Caliciales</taxon>
        <taxon>Physciaceae</taxon>
        <taxon>Heterodermia</taxon>
    </lineage>
</organism>
<dbReference type="GO" id="GO:0016491">
    <property type="term" value="F:oxidoreductase activity"/>
    <property type="evidence" value="ECO:0007669"/>
    <property type="project" value="UniProtKB-KW"/>
</dbReference>
<feature type="domain" description="Amine oxidase" evidence="6">
    <location>
        <begin position="45"/>
        <end position="479"/>
    </location>
</feature>
<dbReference type="InterPro" id="IPR050281">
    <property type="entry name" value="Flavin_monoamine_oxidase"/>
</dbReference>
<feature type="signal peptide" evidence="5">
    <location>
        <begin position="1"/>
        <end position="20"/>
    </location>
</feature>
<dbReference type="EC" id="1.4.3.-" evidence="4"/>
<keyword evidence="4" id="KW-0285">Flavoprotein</keyword>
<dbReference type="EMBL" id="CAJPDS010000040">
    <property type="protein sequence ID" value="CAF9925928.1"/>
    <property type="molecule type" value="Genomic_DNA"/>
</dbReference>
<dbReference type="SUPFAM" id="SSF51905">
    <property type="entry name" value="FAD/NAD(P)-binding domain"/>
    <property type="match status" value="1"/>
</dbReference>
<dbReference type="PRINTS" id="PR00757">
    <property type="entry name" value="AMINEOXDASEF"/>
</dbReference>
<evidence type="ECO:0000256" key="4">
    <source>
        <dbReference type="RuleBase" id="RU362067"/>
    </source>
</evidence>
<protein>
    <recommendedName>
        <fullName evidence="4">Amine oxidase</fullName>
        <ecNumber evidence="4">1.4.3.-</ecNumber>
    </recommendedName>
</protein>
<dbReference type="OrthoDB" id="7777654at2759"/>
<dbReference type="PANTHER" id="PTHR10742:SF313">
    <property type="entry name" value="AMINE OXIDASE"/>
    <property type="match status" value="1"/>
</dbReference>
<dbReference type="SUPFAM" id="SSF54373">
    <property type="entry name" value="FAD-linked reductases, C-terminal domain"/>
    <property type="match status" value="1"/>
</dbReference>
<dbReference type="GO" id="GO:0006598">
    <property type="term" value="P:polyamine catabolic process"/>
    <property type="evidence" value="ECO:0007669"/>
    <property type="project" value="TreeGrafter"/>
</dbReference>
<keyword evidence="5" id="KW-0732">Signal</keyword>
<keyword evidence="4" id="KW-0274">FAD</keyword>
<dbReference type="InterPro" id="IPR036188">
    <property type="entry name" value="FAD/NAD-bd_sf"/>
</dbReference>
<name>A0A8H3INT2_9LECA</name>
<dbReference type="Proteomes" id="UP000664521">
    <property type="component" value="Unassembled WGS sequence"/>
</dbReference>
<dbReference type="Gene3D" id="3.50.50.60">
    <property type="entry name" value="FAD/NAD(P)-binding domain"/>
    <property type="match status" value="1"/>
</dbReference>
<comment type="cofactor">
    <cofactor evidence="1 4">
        <name>FAD</name>
        <dbReference type="ChEBI" id="CHEBI:57692"/>
    </cofactor>
</comment>
<comment type="similarity">
    <text evidence="4">Belongs to the flavin monoamine oxidase family.</text>
</comment>
<dbReference type="InterPro" id="IPR001613">
    <property type="entry name" value="Flavin_amine_oxidase"/>
</dbReference>
<proteinExistence type="inferred from homology"/>
<feature type="chain" id="PRO_5034651840" description="Amine oxidase" evidence="5">
    <location>
        <begin position="21"/>
        <end position="535"/>
    </location>
</feature>
<dbReference type="Gene3D" id="3.90.660.10">
    <property type="match status" value="1"/>
</dbReference>
<evidence type="ECO:0000256" key="3">
    <source>
        <dbReference type="PIRSR" id="PIRSR601613-1"/>
    </source>
</evidence>
<comment type="caution">
    <text evidence="7">The sequence shown here is derived from an EMBL/GenBank/DDBJ whole genome shotgun (WGS) entry which is preliminary data.</text>
</comment>
<evidence type="ECO:0000313" key="8">
    <source>
        <dbReference type="Proteomes" id="UP000664521"/>
    </source>
</evidence>
<dbReference type="Pfam" id="PF01593">
    <property type="entry name" value="Amino_oxidase"/>
    <property type="match status" value="1"/>
</dbReference>
<evidence type="ECO:0000256" key="2">
    <source>
        <dbReference type="ARBA" id="ARBA00023002"/>
    </source>
</evidence>
<gene>
    <name evidence="7" type="ORF">HETSPECPRED_006208</name>
</gene>
<sequence>MAACISILLLIWAYGNIILSAPLQERTHASHQCKKTKVAVLGAGVAGITAAQALSDSGVEDFLIVEYNSEIGGRCRHTTFGRDPQGKPYTLELGANWIQGTVSPGGPENPIWTLAKKYEVKNAFSNLSSLLTYDQSGPVDYLDKLDTFEDAYAAVESDAGFILVENFQDRSFRSALNLAGWKPQGDPQAQAIEWYEMDYEYAQTPDVSSQEFTIANFNSTFYGFSEINNFVVDQRGYNAFIHGQASEFLAENDPRLLLSTIVTNITWSHHGVTITNADSSCIEAEYAITTFSVGVLQSGDITFTPELPDWKKIAIQTFQMGVYSKIFFQFPPDQIFWDNSTQFSLYASPTRGYYPVWQNLDLPDFIPGSGIFFVTVVTDQSYIVDHQDDETTKQQILVTLRQMFGAENVPEPLDFMYPRWSTTPWAYGSYSNWPPGLTLEGHQNLRANNGRVWYAGEATSAEFYGYLHGAYFEGKAAGEKIAACLQGKYHQDCSNGNVYKLLHGTTRPDEYSIENGWTQTSFQTVGDVDVEGGGG</sequence>
<dbReference type="PANTHER" id="PTHR10742">
    <property type="entry name" value="FLAVIN MONOAMINE OXIDASE"/>
    <property type="match status" value="1"/>
</dbReference>
<keyword evidence="8" id="KW-1185">Reference proteome</keyword>
<reference evidence="7" key="1">
    <citation type="submission" date="2021-03" db="EMBL/GenBank/DDBJ databases">
        <authorList>
            <person name="Tagirdzhanova G."/>
        </authorList>
    </citation>
    <scope>NUCLEOTIDE SEQUENCE</scope>
</reference>
<accession>A0A8H3INT2</accession>
<keyword evidence="2 4" id="KW-0560">Oxidoreductase</keyword>
<dbReference type="InterPro" id="IPR002937">
    <property type="entry name" value="Amino_oxidase"/>
</dbReference>
<evidence type="ECO:0000313" key="7">
    <source>
        <dbReference type="EMBL" id="CAF9925928.1"/>
    </source>
</evidence>
<dbReference type="AlphaFoldDB" id="A0A8H3INT2"/>
<evidence type="ECO:0000256" key="1">
    <source>
        <dbReference type="ARBA" id="ARBA00001974"/>
    </source>
</evidence>
<evidence type="ECO:0000259" key="6">
    <source>
        <dbReference type="Pfam" id="PF01593"/>
    </source>
</evidence>